<keyword evidence="2" id="KW-0472">Membrane</keyword>
<feature type="transmembrane region" description="Helical" evidence="2">
    <location>
        <begin position="31"/>
        <end position="49"/>
    </location>
</feature>
<sequence length="277" mass="30442">MTTSPYRGHEMSPRVEDAAALKKQLASARRFKIVALVIGLGYPVFYFLITYQARPESGNDWAAFITGAVCGTALFVSIPLAVGINKGRKAAERLYLNGTQLTIVGMPRKTETVLDLTRARAEVRLDWLVDSDLVNSKALTEAQRQTRIEMVHKALDKQIANGTAPCVYVPVLLLYRDDGHKFPILLADNKTRQIRAVGEIHMLERAMQFAADPAIQHAAGQLRTIARWQRLPAIYEARPDTIPATPTDHPATAPPPPTPVIRGEPAPETTVTGPPQP</sequence>
<reference evidence="3 4" key="1">
    <citation type="journal article" date="2009" name="Stand. Genomic Sci.">
        <title>Complete genome sequence of Stackebrandtia nassauensis type strain (LLR-40K-21).</title>
        <authorList>
            <person name="Munk C."/>
            <person name="Lapidus A."/>
            <person name="Copeland A."/>
            <person name="Jando M."/>
            <person name="Mayilraj S."/>
            <person name="Glavina Del Rio T."/>
            <person name="Nolan M."/>
            <person name="Chen F."/>
            <person name="Lucas S."/>
            <person name="Tice H."/>
            <person name="Cheng J.F."/>
            <person name="Han C."/>
            <person name="Detter J.C."/>
            <person name="Bruce D."/>
            <person name="Goodwin L."/>
            <person name="Chain P."/>
            <person name="Pitluck S."/>
            <person name="Goker M."/>
            <person name="Ovchinikova G."/>
            <person name="Pati A."/>
            <person name="Ivanova N."/>
            <person name="Mavromatis K."/>
            <person name="Chen A."/>
            <person name="Palaniappan K."/>
            <person name="Land M."/>
            <person name="Hauser L."/>
            <person name="Chang Y.J."/>
            <person name="Jeffries C.D."/>
            <person name="Bristow J."/>
            <person name="Eisen J.A."/>
            <person name="Markowitz V."/>
            <person name="Hugenholtz P."/>
            <person name="Kyrpides N.C."/>
            <person name="Klenk H.P."/>
        </authorList>
    </citation>
    <scope>NUCLEOTIDE SEQUENCE [LARGE SCALE GENOMIC DNA]</scope>
    <source>
        <strain evidence="4">DSM 44728 / CIP 108903 / NRRL B-16338 / NBRC 102104 / LLR-40K-21</strain>
    </source>
</reference>
<feature type="region of interest" description="Disordered" evidence="1">
    <location>
        <begin position="240"/>
        <end position="277"/>
    </location>
</feature>
<evidence type="ECO:0000256" key="1">
    <source>
        <dbReference type="SAM" id="MobiDB-lite"/>
    </source>
</evidence>
<dbReference type="KEGG" id="sna:Snas_2645"/>
<gene>
    <name evidence="3" type="ordered locus">Snas_2645</name>
</gene>
<dbReference type="AlphaFoldDB" id="D3Q751"/>
<evidence type="ECO:0000313" key="4">
    <source>
        <dbReference type="Proteomes" id="UP000000844"/>
    </source>
</evidence>
<protein>
    <submittedName>
        <fullName evidence="3">Uncharacterized protein</fullName>
    </submittedName>
</protein>
<dbReference type="HOGENOM" id="CLU_1065220_0_0_11"/>
<feature type="compositionally biased region" description="Low complexity" evidence="1">
    <location>
        <begin position="240"/>
        <end position="251"/>
    </location>
</feature>
<organism evidence="3 4">
    <name type="scientific">Stackebrandtia nassauensis (strain DSM 44728 / CIP 108903 / NRRL B-16338 / NBRC 102104 / LLR-40K-21)</name>
    <dbReference type="NCBI Taxonomy" id="446470"/>
    <lineage>
        <taxon>Bacteria</taxon>
        <taxon>Bacillati</taxon>
        <taxon>Actinomycetota</taxon>
        <taxon>Actinomycetes</taxon>
        <taxon>Glycomycetales</taxon>
        <taxon>Glycomycetaceae</taxon>
        <taxon>Stackebrandtia</taxon>
    </lineage>
</organism>
<name>D3Q751_STANL</name>
<keyword evidence="2" id="KW-0812">Transmembrane</keyword>
<feature type="transmembrane region" description="Helical" evidence="2">
    <location>
        <begin position="61"/>
        <end position="84"/>
    </location>
</feature>
<keyword evidence="2" id="KW-1133">Transmembrane helix</keyword>
<dbReference type="STRING" id="446470.Snas_2645"/>
<dbReference type="EMBL" id="CP001778">
    <property type="protein sequence ID" value="ADD42322.1"/>
    <property type="molecule type" value="Genomic_DNA"/>
</dbReference>
<keyword evidence="4" id="KW-1185">Reference proteome</keyword>
<evidence type="ECO:0000256" key="2">
    <source>
        <dbReference type="SAM" id="Phobius"/>
    </source>
</evidence>
<proteinExistence type="predicted"/>
<dbReference type="Proteomes" id="UP000000844">
    <property type="component" value="Chromosome"/>
</dbReference>
<accession>D3Q751</accession>
<evidence type="ECO:0000313" key="3">
    <source>
        <dbReference type="EMBL" id="ADD42322.1"/>
    </source>
</evidence>